<feature type="transmembrane region" description="Helical" evidence="1">
    <location>
        <begin position="12"/>
        <end position="32"/>
    </location>
</feature>
<evidence type="ECO:0000313" key="2">
    <source>
        <dbReference type="EMBL" id="AXB42574.1"/>
    </source>
</evidence>
<sequence length="320" mass="34341">MTWLAWRQFRLPLALLYVALAAIAAVLLFAGRNDDELLYRGGQFALYLLPAAIGAFWGVPLITRELEAGTHKLVWNQGVTRGRWLAVKLGLGAVAAALAAGLLSAVVSWWAAPVDAMAGAPDSTVVARIDVAMFAARGITPVGYAVFAFVLGVAAGLVLRRTVAAMAVTLVVFAAVQVVVPLVVRPHLLPVTEQAVALSAENIEGVRVDEHDGPIALRVVRPAGAWVVSEETVDARGGVVGSLPELVRGCVPSAPRPGALPDFERSHACFAQLSELGYQQRLRYQPAARFWPLQWLETALFLVGSGLLGWFCFRRLRHVS</sequence>
<keyword evidence="1" id="KW-1133">Transmembrane helix</keyword>
<dbReference type="EMBL" id="CP015163">
    <property type="protein sequence ID" value="AXB42574.1"/>
    <property type="molecule type" value="Genomic_DNA"/>
</dbReference>
<feature type="transmembrane region" description="Helical" evidence="1">
    <location>
        <begin position="163"/>
        <end position="184"/>
    </location>
</feature>
<evidence type="ECO:0000256" key="1">
    <source>
        <dbReference type="SAM" id="Phobius"/>
    </source>
</evidence>
<feature type="transmembrane region" description="Helical" evidence="1">
    <location>
        <begin position="131"/>
        <end position="151"/>
    </location>
</feature>
<reference evidence="2 3" key="1">
    <citation type="submission" date="2016-04" db="EMBL/GenBank/DDBJ databases">
        <title>Complete genome sequence and analysis of deep-sea sediment isolate, Amycolatopsis sp. WP1.</title>
        <authorList>
            <person name="Wang H."/>
            <person name="Chen S."/>
            <person name="Wu Q."/>
        </authorList>
    </citation>
    <scope>NUCLEOTIDE SEQUENCE [LARGE SCALE GENOMIC DNA]</scope>
    <source>
        <strain evidence="2 3">WP1</strain>
    </source>
</reference>
<accession>A0A344L3F0</accession>
<proteinExistence type="predicted"/>
<dbReference type="AlphaFoldDB" id="A0A344L3F0"/>
<gene>
    <name evidence="2" type="ORF">A4R43_08555</name>
</gene>
<name>A0A344L3F0_9PSEU</name>
<dbReference type="RefSeq" id="WP_113691837.1">
    <property type="nucleotide sequence ID" value="NZ_CP015163.1"/>
</dbReference>
<organism evidence="2 3">
    <name type="scientific">Amycolatopsis albispora</name>
    <dbReference type="NCBI Taxonomy" id="1804986"/>
    <lineage>
        <taxon>Bacteria</taxon>
        <taxon>Bacillati</taxon>
        <taxon>Actinomycetota</taxon>
        <taxon>Actinomycetes</taxon>
        <taxon>Pseudonocardiales</taxon>
        <taxon>Pseudonocardiaceae</taxon>
        <taxon>Amycolatopsis</taxon>
    </lineage>
</organism>
<feature type="transmembrane region" description="Helical" evidence="1">
    <location>
        <begin position="84"/>
        <end position="111"/>
    </location>
</feature>
<keyword evidence="1" id="KW-0812">Transmembrane</keyword>
<evidence type="ECO:0000313" key="3">
    <source>
        <dbReference type="Proteomes" id="UP000250434"/>
    </source>
</evidence>
<feature type="transmembrane region" description="Helical" evidence="1">
    <location>
        <begin position="44"/>
        <end position="63"/>
    </location>
</feature>
<keyword evidence="1" id="KW-0472">Membrane</keyword>
<protein>
    <submittedName>
        <fullName evidence="2">Transporter</fullName>
    </submittedName>
</protein>
<dbReference type="OrthoDB" id="3579673at2"/>
<dbReference type="KEGG" id="aab:A4R43_08555"/>
<keyword evidence="3" id="KW-1185">Reference proteome</keyword>
<dbReference type="Proteomes" id="UP000250434">
    <property type="component" value="Chromosome"/>
</dbReference>
<feature type="transmembrane region" description="Helical" evidence="1">
    <location>
        <begin position="293"/>
        <end position="313"/>
    </location>
</feature>